<dbReference type="GO" id="GO:0005737">
    <property type="term" value="C:cytoplasm"/>
    <property type="evidence" value="ECO:0007669"/>
    <property type="project" value="TreeGrafter"/>
</dbReference>
<feature type="compositionally biased region" description="Polar residues" evidence="5">
    <location>
        <begin position="1"/>
        <end position="11"/>
    </location>
</feature>
<sequence length="344" mass="36843">MVPTTTVSPCASSAGRRVPTRRCPREGSASWTRTRAVCTGAVSAGARVLQVPTGDTDLAATLGSVAWLPRDPTTRLAPGRFERATWTPDGSGTVVVTWSPDGGTARVEASGDGAGWLLDRAPRLLGCEDDVAGFDPPAQPLRDLWRRHGRRRIARTGTLWHDLACLVVQQRIDRISAADQWRRLVTAHGSPAPGVDGLWAPPAPATLARLSPVDLHRLGLERTRASTLVGAGLALARHQHLADDDVAPGTAALRAVPGIGPWTTGCLAALTWGDRDAVIPGDSGIPSLVAWALAGRHRADDAAMLDLLEPHRPHRYRVLGLVMASGRRPPRHAPRGHRQDIRRR</sequence>
<dbReference type="GO" id="GO:0043916">
    <property type="term" value="F:DNA-7-methylguanine glycosylase activity"/>
    <property type="evidence" value="ECO:0007669"/>
    <property type="project" value="TreeGrafter"/>
</dbReference>
<dbReference type="EC" id="3.2.2.21" evidence="2"/>
<keyword evidence="4" id="KW-0234">DNA repair</keyword>
<evidence type="ECO:0000256" key="2">
    <source>
        <dbReference type="ARBA" id="ARBA00012000"/>
    </source>
</evidence>
<dbReference type="GO" id="GO:0006307">
    <property type="term" value="P:DNA alkylation repair"/>
    <property type="evidence" value="ECO:0007669"/>
    <property type="project" value="TreeGrafter"/>
</dbReference>
<feature type="region of interest" description="Disordered" evidence="5">
    <location>
        <begin position="1"/>
        <end position="28"/>
    </location>
</feature>
<evidence type="ECO:0000256" key="1">
    <source>
        <dbReference type="ARBA" id="ARBA00000086"/>
    </source>
</evidence>
<keyword evidence="3" id="KW-0227">DNA damage</keyword>
<dbReference type="PANTHER" id="PTHR43003">
    <property type="entry name" value="DNA-3-METHYLADENINE GLYCOSYLASE"/>
    <property type="match status" value="1"/>
</dbReference>
<dbReference type="GO" id="GO:0032993">
    <property type="term" value="C:protein-DNA complex"/>
    <property type="evidence" value="ECO:0007669"/>
    <property type="project" value="TreeGrafter"/>
</dbReference>
<evidence type="ECO:0000313" key="7">
    <source>
        <dbReference type="Proteomes" id="UP000183642"/>
    </source>
</evidence>
<dbReference type="AlphaFoldDB" id="A0A1I5H445"/>
<dbReference type="GO" id="GO:0008725">
    <property type="term" value="F:DNA-3-methyladenine glycosylase activity"/>
    <property type="evidence" value="ECO:0007669"/>
    <property type="project" value="TreeGrafter"/>
</dbReference>
<dbReference type="PANTHER" id="PTHR43003:SF6">
    <property type="entry name" value="DNA GLYCOSYLASE"/>
    <property type="match status" value="1"/>
</dbReference>
<dbReference type="InterPro" id="IPR051912">
    <property type="entry name" value="Alkylbase_DNA_Glycosylase/TA"/>
</dbReference>
<dbReference type="InterPro" id="IPR003265">
    <property type="entry name" value="HhH-GPD_domain"/>
</dbReference>
<dbReference type="CDD" id="cd00056">
    <property type="entry name" value="ENDO3c"/>
    <property type="match status" value="1"/>
</dbReference>
<evidence type="ECO:0000256" key="4">
    <source>
        <dbReference type="ARBA" id="ARBA00023204"/>
    </source>
</evidence>
<keyword evidence="7" id="KW-1185">Reference proteome</keyword>
<dbReference type="GO" id="GO:0006285">
    <property type="term" value="P:base-excision repair, AP site formation"/>
    <property type="evidence" value="ECO:0007669"/>
    <property type="project" value="TreeGrafter"/>
</dbReference>
<name>A0A1I5H445_9ACTN</name>
<reference evidence="7" key="1">
    <citation type="submission" date="2016-10" db="EMBL/GenBank/DDBJ databases">
        <authorList>
            <person name="Varghese N."/>
            <person name="Submissions S."/>
        </authorList>
    </citation>
    <scope>NUCLEOTIDE SEQUENCE [LARGE SCALE GENOMIC DNA]</scope>
    <source>
        <strain evidence="7">DSM 43161</strain>
    </source>
</reference>
<proteinExistence type="predicted"/>
<dbReference type="InterPro" id="IPR011257">
    <property type="entry name" value="DNA_glycosylase"/>
</dbReference>
<evidence type="ECO:0000256" key="3">
    <source>
        <dbReference type="ARBA" id="ARBA00022763"/>
    </source>
</evidence>
<protein>
    <recommendedName>
        <fullName evidence="2">DNA-3-methyladenine glycosylase II</fullName>
        <ecNumber evidence="2">3.2.2.21</ecNumber>
    </recommendedName>
</protein>
<dbReference type="SUPFAM" id="SSF48150">
    <property type="entry name" value="DNA-glycosylase"/>
    <property type="match status" value="1"/>
</dbReference>
<dbReference type="GO" id="GO:0032131">
    <property type="term" value="F:alkylated DNA binding"/>
    <property type="evidence" value="ECO:0007669"/>
    <property type="project" value="TreeGrafter"/>
</dbReference>
<accession>A0A1I5H445</accession>
<gene>
    <name evidence="6" type="ORF">SAMN05660359_03408</name>
</gene>
<dbReference type="Gene3D" id="1.10.340.30">
    <property type="entry name" value="Hypothetical protein, domain 2"/>
    <property type="match status" value="1"/>
</dbReference>
<dbReference type="EMBL" id="FOWE01000008">
    <property type="protein sequence ID" value="SFO42943.1"/>
    <property type="molecule type" value="Genomic_DNA"/>
</dbReference>
<evidence type="ECO:0000256" key="5">
    <source>
        <dbReference type="SAM" id="MobiDB-lite"/>
    </source>
</evidence>
<evidence type="ECO:0000313" key="6">
    <source>
        <dbReference type="EMBL" id="SFO42943.1"/>
    </source>
</evidence>
<comment type="catalytic activity">
    <reaction evidence="1">
        <text>Hydrolysis of alkylated DNA, releasing 3-methyladenine, 3-methylguanine, 7-methylguanine and 7-methyladenine.</text>
        <dbReference type="EC" id="3.2.2.21"/>
    </reaction>
</comment>
<organism evidence="6 7">
    <name type="scientific">Geodermatophilus obscurus</name>
    <dbReference type="NCBI Taxonomy" id="1861"/>
    <lineage>
        <taxon>Bacteria</taxon>
        <taxon>Bacillati</taxon>
        <taxon>Actinomycetota</taxon>
        <taxon>Actinomycetes</taxon>
        <taxon>Geodermatophilales</taxon>
        <taxon>Geodermatophilaceae</taxon>
        <taxon>Geodermatophilus</taxon>
    </lineage>
</organism>
<dbReference type="Proteomes" id="UP000183642">
    <property type="component" value="Unassembled WGS sequence"/>
</dbReference>